<proteinExistence type="predicted"/>
<reference evidence="1" key="1">
    <citation type="submission" date="2018-02" db="EMBL/GenBank/DDBJ databases">
        <title>Rhizophora mucronata_Transcriptome.</title>
        <authorList>
            <person name="Meera S.P."/>
            <person name="Sreeshan A."/>
            <person name="Augustine A."/>
        </authorList>
    </citation>
    <scope>NUCLEOTIDE SEQUENCE</scope>
    <source>
        <tissue evidence="1">Leaf</tissue>
    </source>
</reference>
<sequence>MVIAISMMGAKDVGPASRRLGTNSLYLFNTSSKPSQNLSSG</sequence>
<evidence type="ECO:0000313" key="1">
    <source>
        <dbReference type="EMBL" id="MBX09065.1"/>
    </source>
</evidence>
<organism evidence="1">
    <name type="scientific">Rhizophora mucronata</name>
    <name type="common">Asiatic mangrove</name>
    <dbReference type="NCBI Taxonomy" id="61149"/>
    <lineage>
        <taxon>Eukaryota</taxon>
        <taxon>Viridiplantae</taxon>
        <taxon>Streptophyta</taxon>
        <taxon>Embryophyta</taxon>
        <taxon>Tracheophyta</taxon>
        <taxon>Spermatophyta</taxon>
        <taxon>Magnoliopsida</taxon>
        <taxon>eudicotyledons</taxon>
        <taxon>Gunneridae</taxon>
        <taxon>Pentapetalae</taxon>
        <taxon>rosids</taxon>
        <taxon>fabids</taxon>
        <taxon>Malpighiales</taxon>
        <taxon>Rhizophoraceae</taxon>
        <taxon>Rhizophora</taxon>
    </lineage>
</organism>
<dbReference type="AlphaFoldDB" id="A0A2P2KTN7"/>
<accession>A0A2P2KTN7</accession>
<protein>
    <submittedName>
        <fullName evidence="1">Uncharacterized protein</fullName>
    </submittedName>
</protein>
<dbReference type="EMBL" id="GGEC01028581">
    <property type="protein sequence ID" value="MBX09065.1"/>
    <property type="molecule type" value="Transcribed_RNA"/>
</dbReference>
<name>A0A2P2KTN7_RHIMU</name>